<evidence type="ECO:0000259" key="1">
    <source>
        <dbReference type="Pfam" id="PF02214"/>
    </source>
</evidence>
<dbReference type="PANTHER" id="PTHR11145:SF8">
    <property type="entry name" value="RE57120P"/>
    <property type="match status" value="1"/>
</dbReference>
<reference evidence="2" key="1">
    <citation type="journal article" date="2020" name="Nature">
        <title>Giant virus diversity and host interactions through global metagenomics.</title>
        <authorList>
            <person name="Schulz F."/>
            <person name="Roux S."/>
            <person name="Paez-Espino D."/>
            <person name="Jungbluth S."/>
            <person name="Walsh D.A."/>
            <person name="Denef V.J."/>
            <person name="McMahon K.D."/>
            <person name="Konstantinidis K.T."/>
            <person name="Eloe-Fadrosh E.A."/>
            <person name="Kyrpides N.C."/>
            <person name="Woyke T."/>
        </authorList>
    </citation>
    <scope>NUCLEOTIDE SEQUENCE</scope>
    <source>
        <strain evidence="2">GVMAG-M-3300020192-26</strain>
    </source>
</reference>
<dbReference type="Gene3D" id="3.30.710.10">
    <property type="entry name" value="Potassium Channel Kv1.1, Chain A"/>
    <property type="match status" value="2"/>
</dbReference>
<accession>A0A6C0CAM9</accession>
<protein>
    <recommendedName>
        <fullName evidence="1">Potassium channel tetramerisation-type BTB domain-containing protein</fullName>
    </recommendedName>
</protein>
<proteinExistence type="predicted"/>
<dbReference type="GO" id="GO:0051260">
    <property type="term" value="P:protein homooligomerization"/>
    <property type="evidence" value="ECO:0007669"/>
    <property type="project" value="InterPro"/>
</dbReference>
<dbReference type="Pfam" id="PF02214">
    <property type="entry name" value="BTB_2"/>
    <property type="match status" value="1"/>
</dbReference>
<dbReference type="EMBL" id="MN739358">
    <property type="protein sequence ID" value="QHT00755.1"/>
    <property type="molecule type" value="Genomic_DNA"/>
</dbReference>
<dbReference type="SUPFAM" id="SSF54695">
    <property type="entry name" value="POZ domain"/>
    <property type="match status" value="2"/>
</dbReference>
<feature type="domain" description="Potassium channel tetramerisation-type BTB" evidence="1">
    <location>
        <begin position="115"/>
        <end position="200"/>
    </location>
</feature>
<dbReference type="InterPro" id="IPR011333">
    <property type="entry name" value="SKP1/BTB/POZ_sf"/>
</dbReference>
<dbReference type="InterPro" id="IPR003131">
    <property type="entry name" value="T1-type_BTB"/>
</dbReference>
<evidence type="ECO:0000313" key="2">
    <source>
        <dbReference type="EMBL" id="QHT00755.1"/>
    </source>
</evidence>
<organism evidence="2">
    <name type="scientific">viral metagenome</name>
    <dbReference type="NCBI Taxonomy" id="1070528"/>
    <lineage>
        <taxon>unclassified sequences</taxon>
        <taxon>metagenomes</taxon>
        <taxon>organismal metagenomes</taxon>
    </lineage>
</organism>
<dbReference type="PANTHER" id="PTHR11145">
    <property type="entry name" value="BTB/POZ DOMAIN-CONTAINING ADAPTER FOR CUL3-MEDIATED RHOA DEGRADATION PROTEIN FAMILY MEMBER"/>
    <property type="match status" value="1"/>
</dbReference>
<name>A0A6C0CAM9_9ZZZZ</name>
<dbReference type="InterPro" id="IPR045068">
    <property type="entry name" value="BACURD1-3"/>
</dbReference>
<sequence length="690" mass="80147">MDLMDMSIKVSPNDVDKIKQLLSQMNIQIESNLSSESQSDTQQIEVELSDDEIDLLSDESEPVITVQQNNVLQMKPSENIINSLSYQPNVSHHNYDLSQMYSQQVATPQIDDEKITLNVGGKKFNIKKDWLEHLNINCSKLHKINSSGKVAYFMDRDPYYFSKIIELVKLNEMDNSEFQKNVSEYSEQLISELCFYKLLDNKYRPNPRLKLKRVVGFVDNSQHNNIVKIIIHNQMFETFESTLLKGTFFIDKLRTNKSNKLQLTHTDPKIFRHILNLLRSGNLYVHSNTIMETLNEYGIEYDVIVEKKIDYDIVPCHHKYNVNVDQALIATSQYIKSRYPDMMNNIFVDTNNIITTESEMKFDSNIIFNLNDGEKQNAINDMYICVDIPVINPTDGIEYIDFLEYRLIESVSIYFFDPRTSKTVFLMSTIPDYLYIYPVLYTENATDYHRTANSVTKKLKLIYNDTLIDIHRVTLPLFLFESSHLPIKKMVNNGILTQLIVKTASPKKIFKHNKLKNISLLNISLLTNCENRLHEMNVPEKSLFYMYERLHAVNIQVQHTKNPIYDIGIISLEGMGMIKDLVFTIITKENNIQNTVNIFSENLIEMEIICVSANSPYCVLDATMMNNYIPLKKLGHSLPEGIYYTSFSQDPRTHAFLGGMHGKDLLLRFKVKKSSEVIRLYVNEYHDVIF</sequence>
<dbReference type="AlphaFoldDB" id="A0A6C0CAM9"/>